<feature type="domain" description="Aminotransferase class V" evidence="3">
    <location>
        <begin position="3"/>
        <end position="365"/>
    </location>
</feature>
<evidence type="ECO:0000256" key="2">
    <source>
        <dbReference type="ARBA" id="ARBA00022898"/>
    </source>
</evidence>
<reference evidence="4 5" key="1">
    <citation type="submission" date="2017-12" db="EMBL/GenBank/DDBJ databases">
        <title>Phylogenetic diversity of female urinary microbiome.</title>
        <authorList>
            <person name="Thomas-White K."/>
            <person name="Wolfe A.J."/>
        </authorList>
    </citation>
    <scope>NUCLEOTIDE SEQUENCE [LARGE SCALE GENOMIC DNA]</scope>
    <source>
        <strain evidence="4 5">UMB0898</strain>
    </source>
</reference>
<dbReference type="InterPro" id="IPR016454">
    <property type="entry name" value="Cysteine_dSase"/>
</dbReference>
<dbReference type="EMBL" id="PKHE01000012">
    <property type="protein sequence ID" value="PKY88597.1"/>
    <property type="molecule type" value="Genomic_DNA"/>
</dbReference>
<gene>
    <name evidence="4" type="ORF">CYJ57_05100</name>
</gene>
<protein>
    <submittedName>
        <fullName evidence="4">Cysteine desulfurase</fullName>
    </submittedName>
</protein>
<keyword evidence="2" id="KW-0663">Pyridoxal phosphate</keyword>
<dbReference type="InterPro" id="IPR015421">
    <property type="entry name" value="PyrdxlP-dep_Trfase_major"/>
</dbReference>
<dbReference type="InterPro" id="IPR015422">
    <property type="entry name" value="PyrdxlP-dep_Trfase_small"/>
</dbReference>
<evidence type="ECO:0000259" key="3">
    <source>
        <dbReference type="Pfam" id="PF00266"/>
    </source>
</evidence>
<dbReference type="Gene3D" id="1.10.260.50">
    <property type="match status" value="1"/>
</dbReference>
<sequence>MNYFDHSATTQPLPEVMGTYQQVATQFFANPSSAHELGQRARQLLEQARKQVAEILSYRSDEIYFASSGTEVNNWVIKAIAPSYISGAKKATLITTSYEHPSIRESVQYLQSSGHSIEYLPIDSSGACDYETLEKLLTDKPIGMLSTMGVNNEVGSLLDFDRIAKLLEPYPQVIWHVDAVQCLTTQLDSILHPRIDMLTLSGHKFHSGRGTGILACRQRVNLLPFLDGGGQEMGMRSSTENLASIVATAKALRLTAERQAVAKATLVQFKDQIIHQLSQYGWQLFNPTHSSEHIICAALPPIPGEVLVHAFEENEIYLSTTSACSSRKHQPHATLRAMGVNDVISQSAIRISLSQHTSPQEVDSLIQAIAKVSQQLQLRKES</sequence>
<evidence type="ECO:0000313" key="5">
    <source>
        <dbReference type="Proteomes" id="UP000234384"/>
    </source>
</evidence>
<dbReference type="OrthoDB" id="9808002at2"/>
<proteinExistence type="predicted"/>
<comment type="cofactor">
    <cofactor evidence="1">
        <name>pyridoxal 5'-phosphate</name>
        <dbReference type="ChEBI" id="CHEBI:597326"/>
    </cofactor>
</comment>
<dbReference type="PANTHER" id="PTHR11601:SF50">
    <property type="entry name" value="CYSTEINE DESULFURASE ISCS 2-RELATED"/>
    <property type="match status" value="1"/>
</dbReference>
<comment type="caution">
    <text evidence="4">The sequence shown here is derived from an EMBL/GenBank/DDBJ whole genome shotgun (WGS) entry which is preliminary data.</text>
</comment>
<dbReference type="Proteomes" id="UP000234384">
    <property type="component" value="Unassembled WGS sequence"/>
</dbReference>
<organism evidence="4 5">
    <name type="scientific">Falseniella ignava</name>
    <dbReference type="NCBI Taxonomy" id="137730"/>
    <lineage>
        <taxon>Bacteria</taxon>
        <taxon>Bacillati</taxon>
        <taxon>Bacillota</taxon>
        <taxon>Bacilli</taxon>
        <taxon>Lactobacillales</taxon>
        <taxon>Aerococcaceae</taxon>
        <taxon>Falseniella</taxon>
    </lineage>
</organism>
<dbReference type="Pfam" id="PF00266">
    <property type="entry name" value="Aminotran_5"/>
    <property type="match status" value="1"/>
</dbReference>
<dbReference type="AlphaFoldDB" id="A0A2I1JZ42"/>
<dbReference type="PIRSF" id="PIRSF005572">
    <property type="entry name" value="NifS"/>
    <property type="match status" value="1"/>
</dbReference>
<dbReference type="Gene3D" id="3.90.1150.10">
    <property type="entry name" value="Aspartate Aminotransferase, domain 1"/>
    <property type="match status" value="1"/>
</dbReference>
<dbReference type="RefSeq" id="WP_006701079.1">
    <property type="nucleotide sequence ID" value="NZ_PKHE01000012.1"/>
</dbReference>
<dbReference type="InterPro" id="IPR000192">
    <property type="entry name" value="Aminotrans_V_dom"/>
</dbReference>
<accession>A0A2I1JZ42</accession>
<dbReference type="Gene3D" id="3.40.640.10">
    <property type="entry name" value="Type I PLP-dependent aspartate aminotransferase-like (Major domain)"/>
    <property type="match status" value="1"/>
</dbReference>
<dbReference type="GO" id="GO:0003824">
    <property type="term" value="F:catalytic activity"/>
    <property type="evidence" value="ECO:0007669"/>
    <property type="project" value="UniProtKB-ARBA"/>
</dbReference>
<name>A0A2I1JZ42_9LACT</name>
<evidence type="ECO:0000313" key="4">
    <source>
        <dbReference type="EMBL" id="PKY88597.1"/>
    </source>
</evidence>
<evidence type="ECO:0000256" key="1">
    <source>
        <dbReference type="ARBA" id="ARBA00001933"/>
    </source>
</evidence>
<dbReference type="InterPro" id="IPR015424">
    <property type="entry name" value="PyrdxlP-dep_Trfase"/>
</dbReference>
<dbReference type="SUPFAM" id="SSF53383">
    <property type="entry name" value="PLP-dependent transferases"/>
    <property type="match status" value="1"/>
</dbReference>
<dbReference type="PANTHER" id="PTHR11601">
    <property type="entry name" value="CYSTEINE DESULFURYLASE FAMILY MEMBER"/>
    <property type="match status" value="1"/>
</dbReference>